<sequence length="168" mass="19105">MTHTFRPSVTVAAIIQRDDGRFLLIEEETSDGIRLNQPAGHLDPFESLEQAVIREAMEETAHEFIPEALVGMYISRYHSKSRGADVTYLRFTFCGKPGKQYDRPLDDGILRTLWMTRDELAACQERHRSPAVLKCVDDYLAGKRTSLDLIYTDESVFHGGLPMQPDVM</sequence>
<proteinExistence type="inferred from homology"/>
<dbReference type="PROSITE" id="PS51462">
    <property type="entry name" value="NUDIX"/>
    <property type="match status" value="1"/>
</dbReference>
<dbReference type="Proteomes" id="UP001596086">
    <property type="component" value="Unassembled WGS sequence"/>
</dbReference>
<dbReference type="EMBL" id="JBHSMZ010000012">
    <property type="protein sequence ID" value="MFC5550074.1"/>
    <property type="molecule type" value="Genomic_DNA"/>
</dbReference>
<protein>
    <recommendedName>
        <fullName evidence="3 4">Phosphatase NudJ</fullName>
        <ecNumber evidence="4">3.6.1.-</ecNumber>
    </recommendedName>
</protein>
<comment type="caution">
    <text evidence="6">The sequence shown here is derived from an EMBL/GenBank/DDBJ whole genome shotgun (WGS) entry which is preliminary data.</text>
</comment>
<dbReference type="Gene3D" id="3.90.79.10">
    <property type="entry name" value="Nucleoside Triphosphate Pyrophosphohydrolase"/>
    <property type="match status" value="1"/>
</dbReference>
<feature type="domain" description="Nudix hydrolase" evidence="5">
    <location>
        <begin position="4"/>
        <end position="138"/>
    </location>
</feature>
<keyword evidence="4" id="KW-0460">Magnesium</keyword>
<dbReference type="RefSeq" id="WP_379772176.1">
    <property type="nucleotide sequence ID" value="NZ_JBHSMZ010000012.1"/>
</dbReference>
<dbReference type="SUPFAM" id="SSF55811">
    <property type="entry name" value="Nudix"/>
    <property type="match status" value="1"/>
</dbReference>
<comment type="subunit">
    <text evidence="2 4">Monomer.</text>
</comment>
<evidence type="ECO:0000256" key="2">
    <source>
        <dbReference type="ARBA" id="ARBA00011245"/>
    </source>
</evidence>
<evidence type="ECO:0000256" key="4">
    <source>
        <dbReference type="RuleBase" id="RU364043"/>
    </source>
</evidence>
<evidence type="ECO:0000259" key="5">
    <source>
        <dbReference type="PROSITE" id="PS51462"/>
    </source>
</evidence>
<evidence type="ECO:0000256" key="1">
    <source>
        <dbReference type="ARBA" id="ARBA00007608"/>
    </source>
</evidence>
<comment type="similarity">
    <text evidence="1 4">Belongs to the Nudix hydrolase family. NudJ subfamily.</text>
</comment>
<keyword evidence="7" id="KW-1185">Reference proteome</keyword>
<dbReference type="GO" id="GO:0016787">
    <property type="term" value="F:hydrolase activity"/>
    <property type="evidence" value="ECO:0007669"/>
    <property type="project" value="UniProtKB-KW"/>
</dbReference>
<gene>
    <name evidence="4" type="primary">nudJ</name>
    <name evidence="6" type="ORF">ACFPO9_16290</name>
</gene>
<dbReference type="InterPro" id="IPR000086">
    <property type="entry name" value="NUDIX_hydrolase_dom"/>
</dbReference>
<keyword evidence="4 6" id="KW-0378">Hydrolase</keyword>
<reference evidence="7" key="1">
    <citation type="journal article" date="2019" name="Int. J. Syst. Evol. Microbiol.">
        <title>The Global Catalogue of Microorganisms (GCM) 10K type strain sequencing project: providing services to taxonomists for standard genome sequencing and annotation.</title>
        <authorList>
            <consortium name="The Broad Institute Genomics Platform"/>
            <consortium name="The Broad Institute Genome Sequencing Center for Infectious Disease"/>
            <person name="Wu L."/>
            <person name="Ma J."/>
        </authorList>
    </citation>
    <scope>NUCLEOTIDE SEQUENCE [LARGE SCALE GENOMIC DNA]</scope>
    <source>
        <strain evidence="7">CGMCC 4.5798</strain>
    </source>
</reference>
<accession>A0ABW0S0Q0</accession>
<dbReference type="InterPro" id="IPR033713">
    <property type="entry name" value="NudJ"/>
</dbReference>
<dbReference type="CDD" id="cd03675">
    <property type="entry name" value="NUDIX_Hydrolase"/>
    <property type="match status" value="1"/>
</dbReference>
<dbReference type="PANTHER" id="PTHR43736">
    <property type="entry name" value="ADP-RIBOSE PYROPHOSPHATASE"/>
    <property type="match status" value="1"/>
</dbReference>
<evidence type="ECO:0000313" key="7">
    <source>
        <dbReference type="Proteomes" id="UP001596086"/>
    </source>
</evidence>
<evidence type="ECO:0000256" key="3">
    <source>
        <dbReference type="ARBA" id="ARBA00015552"/>
    </source>
</evidence>
<name>A0ABW0S0Q0_9BURK</name>
<dbReference type="EC" id="3.6.1.-" evidence="4"/>
<dbReference type="InterPro" id="IPR015797">
    <property type="entry name" value="NUDIX_hydrolase-like_dom_sf"/>
</dbReference>
<comment type="cofactor">
    <cofactor evidence="4">
        <name>Mg(2+)</name>
        <dbReference type="ChEBI" id="CHEBI:18420"/>
    </cofactor>
</comment>
<evidence type="ECO:0000313" key="6">
    <source>
        <dbReference type="EMBL" id="MFC5550074.1"/>
    </source>
</evidence>
<dbReference type="PANTHER" id="PTHR43736:SF1">
    <property type="entry name" value="DIHYDRONEOPTERIN TRIPHOSPHATE DIPHOSPHATASE"/>
    <property type="match status" value="1"/>
</dbReference>
<dbReference type="Pfam" id="PF00293">
    <property type="entry name" value="NUDIX"/>
    <property type="match status" value="1"/>
</dbReference>
<organism evidence="6 7">
    <name type="scientific">Massilia aerilata</name>
    <dbReference type="NCBI Taxonomy" id="453817"/>
    <lineage>
        <taxon>Bacteria</taxon>
        <taxon>Pseudomonadati</taxon>
        <taxon>Pseudomonadota</taxon>
        <taxon>Betaproteobacteria</taxon>
        <taxon>Burkholderiales</taxon>
        <taxon>Oxalobacteraceae</taxon>
        <taxon>Telluria group</taxon>
        <taxon>Massilia</taxon>
    </lineage>
</organism>